<feature type="region of interest" description="Disordered" evidence="1">
    <location>
        <begin position="45"/>
        <end position="71"/>
    </location>
</feature>
<feature type="compositionally biased region" description="Low complexity" evidence="1">
    <location>
        <begin position="629"/>
        <end position="647"/>
    </location>
</feature>
<feature type="compositionally biased region" description="Gly residues" evidence="1">
    <location>
        <begin position="601"/>
        <end position="613"/>
    </location>
</feature>
<sequence length="702" mass="72305">MLDVRVSEGMEPEALVGFVERLAGSGRGGPAVRAATTRIVADLRDGRPPAGLRTLSGALGSPAPPRPGAEGPETLAGVVAAESLVVLSDTEPDELARALADLTGYGMRILLTGASPERLTAVRGALPESVAGRVVDRLPALPAPELRRLRRLLATVGADRSVRDGQELPPESAVPAPADVAGCCARAARTVAGADDGEARIVPGLLRDLDADRRAAVTQVARCVLDKLATLDRTPDAERLRDVVGRLVHSGLHAEFESLQGLAARQRDDRAGLAETGPRVEPVEALPEGGAETIRAYLDFLDGGGRSRSYFRPQEQKDAEPLLRAFRVDGEIPQDYDQVLAVAHHLHLARRDDEIARLCSVLGLPIPRTAQDLPALTEALDMVAAAARSVGAIRHDVLFLQQDSPVSVPDLAAAERVSRAIVDYDEHGDPAEAADELERLAAACESAVPAGSAAPEHAAAVAALRAHDPVAYEDALGELGRARREVADRAELGRLLGELGGTHRDLADAWVADAARGVPGFGLLRVARSDDLLRALPPADSADLVVVLGAAALQADGLLLTAAAPRMLAVVGDEPRAGSSGTTLLEVLNQASARFLRGTGTATGTGQPGGTEQPGGTDTPAGGEQPGTPATVAVPAVPPEVSVPAQAGPAKAGPVDESPAPAVPTPRSASAPAGAQDEDRRPSTPSAMAPAAREAARGGSGE</sequence>
<dbReference type="AlphaFoldDB" id="A0A1I4X924"/>
<evidence type="ECO:0000313" key="2">
    <source>
        <dbReference type="EMBL" id="SFN22451.1"/>
    </source>
</evidence>
<dbReference type="OrthoDB" id="3568353at2"/>
<evidence type="ECO:0000313" key="3">
    <source>
        <dbReference type="Proteomes" id="UP000199614"/>
    </source>
</evidence>
<dbReference type="RefSeq" id="WP_093341755.1">
    <property type="nucleotide sequence ID" value="NZ_FOUY01000010.1"/>
</dbReference>
<keyword evidence="3" id="KW-1185">Reference proteome</keyword>
<feature type="region of interest" description="Disordered" evidence="1">
    <location>
        <begin position="598"/>
        <end position="702"/>
    </location>
</feature>
<evidence type="ECO:0000256" key="1">
    <source>
        <dbReference type="SAM" id="MobiDB-lite"/>
    </source>
</evidence>
<dbReference type="Proteomes" id="UP000199614">
    <property type="component" value="Unassembled WGS sequence"/>
</dbReference>
<organism evidence="2 3">
    <name type="scientific">Pseudonocardia ammonioxydans</name>
    <dbReference type="NCBI Taxonomy" id="260086"/>
    <lineage>
        <taxon>Bacteria</taxon>
        <taxon>Bacillati</taxon>
        <taxon>Actinomycetota</taxon>
        <taxon>Actinomycetes</taxon>
        <taxon>Pseudonocardiales</taxon>
        <taxon>Pseudonocardiaceae</taxon>
        <taxon>Pseudonocardia</taxon>
    </lineage>
</organism>
<protein>
    <submittedName>
        <fullName evidence="2">Uncharacterized protein</fullName>
    </submittedName>
</protein>
<gene>
    <name evidence="2" type="ORF">SAMN05216207_1010154</name>
</gene>
<accession>A0A1I4X924</accession>
<name>A0A1I4X924_PSUAM</name>
<dbReference type="STRING" id="260086.SAMN05216207_1010154"/>
<reference evidence="2 3" key="1">
    <citation type="submission" date="2016-10" db="EMBL/GenBank/DDBJ databases">
        <authorList>
            <person name="de Groot N.N."/>
        </authorList>
    </citation>
    <scope>NUCLEOTIDE SEQUENCE [LARGE SCALE GENOMIC DNA]</scope>
    <source>
        <strain evidence="2 3">CGMCC 4.1877</strain>
    </source>
</reference>
<dbReference type="EMBL" id="FOUY01000010">
    <property type="protein sequence ID" value="SFN22451.1"/>
    <property type="molecule type" value="Genomic_DNA"/>
</dbReference>
<proteinExistence type="predicted"/>